<evidence type="ECO:0000313" key="12">
    <source>
        <dbReference type="EMBL" id="OLP85191.1"/>
    </source>
</evidence>
<feature type="region of interest" description="Disordered" evidence="10">
    <location>
        <begin position="1881"/>
        <end position="1908"/>
    </location>
</feature>
<evidence type="ECO:0000256" key="9">
    <source>
        <dbReference type="PROSITE-ProRule" id="PRU00708"/>
    </source>
</evidence>
<evidence type="ECO:0000256" key="5">
    <source>
        <dbReference type="ARBA" id="ARBA00022691"/>
    </source>
</evidence>
<evidence type="ECO:0000256" key="10">
    <source>
        <dbReference type="SAM" id="MobiDB-lite"/>
    </source>
</evidence>
<dbReference type="OrthoDB" id="413077at2759"/>
<dbReference type="PANTHER" id="PTHR23152:SF4">
    <property type="entry name" value="2-OXOADIPATE DEHYDROGENASE COMPLEX COMPONENT E1"/>
    <property type="match status" value="1"/>
</dbReference>
<proteinExistence type="inferred from homology"/>
<keyword evidence="7" id="KW-0786">Thiamine pyrophosphate</keyword>
<comment type="similarity">
    <text evidence="2">Belongs to the alpha-ketoglutarate dehydrogenase family.</text>
</comment>
<dbReference type="GO" id="GO:0006099">
    <property type="term" value="P:tricarboxylic acid cycle"/>
    <property type="evidence" value="ECO:0007669"/>
    <property type="project" value="TreeGrafter"/>
</dbReference>
<comment type="cofactor">
    <cofactor evidence="1">
        <name>thiamine diphosphate</name>
        <dbReference type="ChEBI" id="CHEBI:58937"/>
    </cofactor>
</comment>
<dbReference type="InterPro" id="IPR029061">
    <property type="entry name" value="THDP-binding"/>
</dbReference>
<evidence type="ECO:0000256" key="6">
    <source>
        <dbReference type="ARBA" id="ARBA00023002"/>
    </source>
</evidence>
<feature type="compositionally biased region" description="Basic and acidic residues" evidence="10">
    <location>
        <begin position="527"/>
        <end position="537"/>
    </location>
</feature>
<dbReference type="InterPro" id="IPR011990">
    <property type="entry name" value="TPR-like_helical_dom_sf"/>
</dbReference>
<dbReference type="SUPFAM" id="SSF52518">
    <property type="entry name" value="Thiamin diphosphate-binding fold (THDP-binding)"/>
    <property type="match status" value="1"/>
</dbReference>
<dbReference type="Pfam" id="PF16870">
    <property type="entry name" value="OxoGdeHyase_C"/>
    <property type="match status" value="1"/>
</dbReference>
<evidence type="ECO:0000313" key="13">
    <source>
        <dbReference type="Proteomes" id="UP000186817"/>
    </source>
</evidence>
<dbReference type="PANTHER" id="PTHR23152">
    <property type="entry name" value="2-OXOGLUTARATE DEHYDROGENASE"/>
    <property type="match status" value="1"/>
</dbReference>
<feature type="region of interest" description="Disordered" evidence="10">
    <location>
        <begin position="1800"/>
        <end position="1828"/>
    </location>
</feature>
<keyword evidence="6" id="KW-0560">Oxidoreductase</keyword>
<dbReference type="GO" id="GO:0008171">
    <property type="term" value="F:O-methyltransferase activity"/>
    <property type="evidence" value="ECO:0007669"/>
    <property type="project" value="InterPro"/>
</dbReference>
<feature type="compositionally biased region" description="Polar residues" evidence="10">
    <location>
        <begin position="470"/>
        <end position="479"/>
    </location>
</feature>
<dbReference type="Gene3D" id="3.40.50.11610">
    <property type="entry name" value="Multifunctional 2-oxoglutarate metabolism enzyme, C-terminal domain"/>
    <property type="match status" value="1"/>
</dbReference>
<keyword evidence="5" id="KW-0949">S-adenosyl-L-methionine</keyword>
<dbReference type="InterPro" id="IPR011603">
    <property type="entry name" value="2oxoglutarate_DH_E1"/>
</dbReference>
<accession>A0A1Q9CQJ1</accession>
<dbReference type="PROSITE" id="PS51375">
    <property type="entry name" value="PPR"/>
    <property type="match status" value="3"/>
</dbReference>
<dbReference type="InterPro" id="IPR031717">
    <property type="entry name" value="ODO-1/KGD_C"/>
</dbReference>
<feature type="compositionally biased region" description="Polar residues" evidence="10">
    <location>
        <begin position="487"/>
        <end position="512"/>
    </location>
</feature>
<dbReference type="Gene3D" id="1.25.40.10">
    <property type="entry name" value="Tetratricopeptide repeat domain"/>
    <property type="match status" value="3"/>
</dbReference>
<dbReference type="Gene3D" id="3.40.50.12470">
    <property type="match status" value="3"/>
</dbReference>
<feature type="repeat" description="PPR" evidence="9">
    <location>
        <begin position="23"/>
        <end position="57"/>
    </location>
</feature>
<feature type="compositionally biased region" description="Low complexity" evidence="10">
    <location>
        <begin position="1753"/>
        <end position="1770"/>
    </location>
</feature>
<dbReference type="InterPro" id="IPR002885">
    <property type="entry name" value="PPR_rpt"/>
</dbReference>
<gene>
    <name evidence="12" type="primary">ogdh</name>
    <name evidence="12" type="ORF">AK812_SmicGene33845</name>
</gene>
<reference evidence="12 13" key="1">
    <citation type="submission" date="2016-02" db="EMBL/GenBank/DDBJ databases">
        <title>Genome analysis of coral dinoflagellate symbionts highlights evolutionary adaptations to a symbiotic lifestyle.</title>
        <authorList>
            <person name="Aranda M."/>
            <person name="Li Y."/>
            <person name="Liew Y.J."/>
            <person name="Baumgarten S."/>
            <person name="Simakov O."/>
            <person name="Wilson M."/>
            <person name="Piel J."/>
            <person name="Ashoor H."/>
            <person name="Bougouffa S."/>
            <person name="Bajic V.B."/>
            <person name="Ryu T."/>
            <person name="Ravasi T."/>
            <person name="Bayer T."/>
            <person name="Micklem G."/>
            <person name="Kim H."/>
            <person name="Bhak J."/>
            <person name="Lajeunesse T.C."/>
            <person name="Voolstra C.R."/>
        </authorList>
    </citation>
    <scope>NUCLEOTIDE SEQUENCE [LARGE SCALE GENOMIC DNA]</scope>
    <source>
        <strain evidence="12 13">CCMP2467</strain>
    </source>
</reference>
<evidence type="ECO:0000256" key="7">
    <source>
        <dbReference type="ARBA" id="ARBA00023052"/>
    </source>
</evidence>
<feature type="region of interest" description="Disordered" evidence="10">
    <location>
        <begin position="1316"/>
        <end position="1341"/>
    </location>
</feature>
<dbReference type="GO" id="GO:0032259">
    <property type="term" value="P:methylation"/>
    <property type="evidence" value="ECO:0007669"/>
    <property type="project" value="UniProtKB-KW"/>
</dbReference>
<feature type="compositionally biased region" description="Basic and acidic residues" evidence="10">
    <location>
        <begin position="1319"/>
        <end position="1328"/>
    </location>
</feature>
<keyword evidence="3" id="KW-0489">Methyltransferase</keyword>
<dbReference type="Proteomes" id="UP000186817">
    <property type="component" value="Unassembled WGS sequence"/>
</dbReference>
<dbReference type="EMBL" id="LSRX01000989">
    <property type="protein sequence ID" value="OLP85191.1"/>
    <property type="molecule type" value="Genomic_DNA"/>
</dbReference>
<evidence type="ECO:0000256" key="1">
    <source>
        <dbReference type="ARBA" id="ARBA00001964"/>
    </source>
</evidence>
<feature type="compositionally biased region" description="Low complexity" evidence="10">
    <location>
        <begin position="395"/>
        <end position="412"/>
    </location>
</feature>
<feature type="compositionally biased region" description="Basic and acidic residues" evidence="10">
    <location>
        <begin position="1804"/>
        <end position="1818"/>
    </location>
</feature>
<feature type="compositionally biased region" description="Low complexity" evidence="10">
    <location>
        <begin position="1734"/>
        <end position="1746"/>
    </location>
</feature>
<feature type="repeat" description="PPR" evidence="9">
    <location>
        <begin position="58"/>
        <end position="92"/>
    </location>
</feature>
<evidence type="ECO:0000256" key="3">
    <source>
        <dbReference type="ARBA" id="ARBA00022603"/>
    </source>
</evidence>
<dbReference type="GO" id="GO:0005739">
    <property type="term" value="C:mitochondrion"/>
    <property type="evidence" value="ECO:0007669"/>
    <property type="project" value="TreeGrafter"/>
</dbReference>
<sequence>MGRKWKWSFLADSALFPSFRSANQIAFNSAISACEKAGDWEEAVALLQQMCRKHVSADTVSHNAVISAFEKAGEWQRAMLQLQMMSEEKLSPDIISHNALISACARAGKWEAALGVFVSRLRAGGADAHSLTAALSALALAGLWGRALALLEETKLGSLSPSCAVCNAAMGACDVAGQWQRALLLLASMPRQQIKADRISRVTAISTCGQASQRQLALALRRTADGASSAAAAASACGSASQWTRALAIIDALPEASLDEVCYGAVIRACEAPRKWSLAVALVEEMCSKALRVNEICISAAVAASRDVWCAALALLQLAPSEAGRSRHVLQRMELLLQRSEQALPVVWRQHLYPLRIRSMADFSDAQQEARAEFDAFGSYMQTPSALVRKDEADTAPPTSGAPTPTPSLGSTEAMETDREVKRNADLNEDKTAAPSPKWAKGEAKGEKGEKTEDAPTGKGRAMEAPQKSPPQATNTPGQGSADPGPQQRTNPQQAPQGGSAARTGQQHQQMASWRKPGGYRQWPNSRQDRDNSSWDDRQAKEIKELKEAMRALSRLTLRLEDAVEVIHLDCEFILFLQTEAAGNEWAITQQLYETAVQWHRQKESNPESLTNPMRNILLYNLYNALLMKLEALEVDKELMDRAKARGLIEGTTYVYLQWDAATRQHVKAMMQFHALRKMEDNLNGDIIPFSLVAQNMTAESHQLWTIMSRLQRSSIWHFIGATMRPYSATRGDGPFPALAVSLQICTGCEARSDGKAGLAGASGYGAAIRACQGATEWVAALGLFADFREEIGQDSLAIATLTMSACAQANQWQQVLSLAELLSQDEVGYEAAEIGTSLSVALAECELRSLPFVERRLLVSLGRQSLDPTAAQLLRLSGGWRRDLAPLTATLAVLQGPAAAAAARSYHREVSLLRRVVDKALPGDVSSILGALNDFGEELEWAKFAGGSKGEAIVAAVRGALPFHTASRNLGILEIGTYCGNSALRMASALPGVLLTSLELDPVYVAIARCLLGFAGLSDQVKVWTGHSHLLLPTLKARLQHSSADPESLRFGALLIDRWGTEYDEDLDMIEKHQLMAEHGGIVVADNVLSTAAANYLWRTSAHAASKIEGADGAALCYTSQVVSVTEVADRSQEEARINLLFLAQEACFAMMQPFVPEMKTVAHREIFETIKQRVSQYYMRVVGRHCPELDAGGDQRQMNYWVEDRADQEAEKLLALHGRREDWERRKMRKAVAAETLAAKKEMKDKEDWVSVAVSTGRGAAEDLQIPEELAELNQLSACLRPRVVGPWGGQVAAAEMPQLAAEAKVVLSRHKLGPMESKEHRDDSRTSSPGSQGITGQDVQRGTFAHRHCVIKDQQTGADYCFLNNLNLGPQETFIARNSILAEYGVVGFELGYSYPSREAARANYQYSYRSYENPTALVVWEAQFGDFANTAQVPAEHHRARYMGQGAEHSSCRIERFLQSSDDDEDDIPDFKDGFGRKANWQVMNLSTPANYFHALRRQQHRDFRQADTRFQRLIGERDPEIAGNPDKVERLIFCSGKIYYELVAERERLGLKNVAIVTIEQLAPFPFDRVKQVMANYKNVDAGDGVHPGQFVWCQVTTAREGFDTDLWARIPAMTFALFGETSCETVTCAICHKQVRAGLLPNHQERCYMLCELRAWREREFCRENAEADKVKMKKDAATSCLRMSWSQVPSPRCTGDSFLKECPGCGKQMLSHSLRYHQSRCPAAAATQGATKQTGDAQGSKALLTPRPQSASPSSSPNSSRRQSWADVTPPRSARGPCTVQCQRCGRQVLRTSQQQHEARCRPETTPKESKGPGNPYRRASWSDVSAPKVARPSCHAPSPTEKCPSCHRYVACSGLQAHVQRCQKLSRRFEEMQRHPTLLGSRASSDKASATPKTSSQAQS</sequence>
<dbReference type="GO" id="GO:0030976">
    <property type="term" value="F:thiamine pyrophosphate binding"/>
    <property type="evidence" value="ECO:0007669"/>
    <property type="project" value="InterPro"/>
</dbReference>
<comment type="similarity">
    <text evidence="8">Belongs to the class I-like SAM-binding methyltransferase superfamily. Cation-dependent O-methyltransferase family.</text>
</comment>
<dbReference type="SUPFAM" id="SSF53335">
    <property type="entry name" value="S-adenosyl-L-methionine-dependent methyltransferases"/>
    <property type="match status" value="1"/>
</dbReference>
<feature type="compositionally biased region" description="Polar residues" evidence="10">
    <location>
        <begin position="1329"/>
        <end position="1341"/>
    </location>
</feature>
<protein>
    <submittedName>
        <fullName evidence="12">2-oxoglutarate dehydrogenase, mitochondrial</fullName>
    </submittedName>
</protein>
<evidence type="ECO:0000256" key="8">
    <source>
        <dbReference type="ARBA" id="ARBA00023453"/>
    </source>
</evidence>
<dbReference type="Gene3D" id="3.40.50.150">
    <property type="entry name" value="Vaccinia Virus protein VP39"/>
    <property type="match status" value="1"/>
</dbReference>
<evidence type="ECO:0000256" key="4">
    <source>
        <dbReference type="ARBA" id="ARBA00022679"/>
    </source>
</evidence>
<dbReference type="NCBIfam" id="TIGR00756">
    <property type="entry name" value="PPR"/>
    <property type="match status" value="2"/>
</dbReference>
<dbReference type="PROSITE" id="PS51257">
    <property type="entry name" value="PROKAR_LIPOPROTEIN"/>
    <property type="match status" value="1"/>
</dbReference>
<dbReference type="PROSITE" id="PS51682">
    <property type="entry name" value="SAM_OMT_I"/>
    <property type="match status" value="1"/>
</dbReference>
<comment type="caution">
    <text evidence="12">The sequence shown here is derived from an EMBL/GenBank/DDBJ whole genome shotgun (WGS) entry which is preliminary data.</text>
</comment>
<dbReference type="InterPro" id="IPR042179">
    <property type="entry name" value="KGD_C_sf"/>
</dbReference>
<dbReference type="Pfam" id="PF01596">
    <property type="entry name" value="Methyltransf_3"/>
    <property type="match status" value="1"/>
</dbReference>
<feature type="compositionally biased region" description="Polar residues" evidence="10">
    <location>
        <begin position="1890"/>
        <end position="1908"/>
    </location>
</feature>
<feature type="compositionally biased region" description="Basic and acidic residues" evidence="10">
    <location>
        <begin position="416"/>
        <end position="432"/>
    </location>
</feature>
<dbReference type="InterPro" id="IPR029063">
    <property type="entry name" value="SAM-dependent_MTases_sf"/>
</dbReference>
<feature type="region of interest" description="Disordered" evidence="10">
    <location>
        <begin position="1734"/>
        <end position="1785"/>
    </location>
</feature>
<organism evidence="12 13">
    <name type="scientific">Symbiodinium microadriaticum</name>
    <name type="common">Dinoflagellate</name>
    <name type="synonym">Zooxanthella microadriatica</name>
    <dbReference type="NCBI Taxonomy" id="2951"/>
    <lineage>
        <taxon>Eukaryota</taxon>
        <taxon>Sar</taxon>
        <taxon>Alveolata</taxon>
        <taxon>Dinophyceae</taxon>
        <taxon>Suessiales</taxon>
        <taxon>Symbiodiniaceae</taxon>
        <taxon>Symbiodinium</taxon>
    </lineage>
</organism>
<dbReference type="InterPro" id="IPR002935">
    <property type="entry name" value="SAM_O-MeTrfase"/>
</dbReference>
<dbReference type="SMART" id="SM00861">
    <property type="entry name" value="Transket_pyr"/>
    <property type="match status" value="1"/>
</dbReference>
<dbReference type="Pfam" id="PF01535">
    <property type="entry name" value="PPR"/>
    <property type="match status" value="1"/>
</dbReference>
<dbReference type="Pfam" id="PF02779">
    <property type="entry name" value="Transket_pyr"/>
    <property type="match status" value="1"/>
</dbReference>
<name>A0A1Q9CQJ1_SYMMI</name>
<feature type="repeat" description="PPR" evidence="9">
    <location>
        <begin position="93"/>
        <end position="128"/>
    </location>
</feature>
<keyword evidence="13" id="KW-1185">Reference proteome</keyword>
<dbReference type="InterPro" id="IPR005475">
    <property type="entry name" value="Transketolase-like_Pyr-bd"/>
</dbReference>
<feature type="domain" description="Transketolase-like pyrimidine-binding" evidence="11">
    <location>
        <begin position="1325"/>
        <end position="1523"/>
    </location>
</feature>
<dbReference type="GO" id="GO:0004591">
    <property type="term" value="F:oxoglutarate dehydrogenase (succinyl-transferring) activity"/>
    <property type="evidence" value="ECO:0007669"/>
    <property type="project" value="TreeGrafter"/>
</dbReference>
<evidence type="ECO:0000256" key="2">
    <source>
        <dbReference type="ARBA" id="ARBA00006936"/>
    </source>
</evidence>
<evidence type="ECO:0000259" key="11">
    <source>
        <dbReference type="SMART" id="SM00861"/>
    </source>
</evidence>
<feature type="compositionally biased region" description="Basic and acidic residues" evidence="10">
    <location>
        <begin position="440"/>
        <end position="456"/>
    </location>
</feature>
<keyword evidence="4" id="KW-0808">Transferase</keyword>
<dbReference type="GO" id="GO:0045252">
    <property type="term" value="C:oxoglutarate dehydrogenase complex"/>
    <property type="evidence" value="ECO:0007669"/>
    <property type="project" value="TreeGrafter"/>
</dbReference>
<dbReference type="Pfam" id="PF13041">
    <property type="entry name" value="PPR_2"/>
    <property type="match status" value="1"/>
</dbReference>
<feature type="region of interest" description="Disordered" evidence="10">
    <location>
        <begin position="391"/>
        <end position="537"/>
    </location>
</feature>